<dbReference type="CDD" id="cd01335">
    <property type="entry name" value="Radical_SAM"/>
    <property type="match status" value="1"/>
</dbReference>
<evidence type="ECO:0000313" key="3">
    <source>
        <dbReference type="Proteomes" id="UP001056539"/>
    </source>
</evidence>
<dbReference type="NCBIfam" id="TIGR03936">
    <property type="entry name" value="sam_1_link_chp"/>
    <property type="match status" value="1"/>
</dbReference>
<dbReference type="GO" id="GO:0051536">
    <property type="term" value="F:iron-sulfur cluster binding"/>
    <property type="evidence" value="ECO:0007669"/>
    <property type="project" value="InterPro"/>
</dbReference>
<dbReference type="SUPFAM" id="SSF102114">
    <property type="entry name" value="Radical SAM enzymes"/>
    <property type="match status" value="1"/>
</dbReference>
<dbReference type="InterPro" id="IPR023404">
    <property type="entry name" value="rSAM_horseshoe"/>
</dbReference>
<dbReference type="SFLD" id="SFLDG01082">
    <property type="entry name" value="B12-binding_domain_containing"/>
    <property type="match status" value="1"/>
</dbReference>
<dbReference type="RefSeq" id="WP_271436299.1">
    <property type="nucleotide sequence ID" value="NZ_CP073355.1"/>
</dbReference>
<name>A0AAX3BFU5_9SPIR</name>
<dbReference type="InterPro" id="IPR006638">
    <property type="entry name" value="Elp3/MiaA/NifB-like_rSAM"/>
</dbReference>
<dbReference type="Pfam" id="PF10105">
    <property type="entry name" value="DUF2344"/>
    <property type="match status" value="1"/>
</dbReference>
<reference evidence="2" key="1">
    <citation type="submission" date="2021-04" db="EMBL/GenBank/DDBJ databases">
        <authorList>
            <person name="Postec A."/>
        </authorList>
    </citation>
    <scope>NUCLEOTIDE SEQUENCE</scope>
    <source>
        <strain evidence="2">F1F22</strain>
    </source>
</reference>
<dbReference type="InterPro" id="IPR023862">
    <property type="entry name" value="CHP03960_rSAM"/>
</dbReference>
<dbReference type="SFLD" id="SFLDS00029">
    <property type="entry name" value="Radical_SAM"/>
    <property type="match status" value="1"/>
</dbReference>
<feature type="domain" description="Elp3/MiaA/NifB-like radical SAM core" evidence="1">
    <location>
        <begin position="249"/>
        <end position="470"/>
    </location>
</feature>
<dbReference type="KEGG" id="taqu:KDW03_05050"/>
<keyword evidence="3" id="KW-1185">Reference proteome</keyword>
<dbReference type="Proteomes" id="UP001056539">
    <property type="component" value="Chromosome"/>
</dbReference>
<dbReference type="InterPro" id="IPR045784">
    <property type="entry name" value="Radical_SAM_N2"/>
</dbReference>
<reference evidence="2" key="2">
    <citation type="submission" date="2022-06" db="EMBL/GenBank/DDBJ databases">
        <title>Thermospira aquatica gen. nov., sp. nov.</title>
        <authorList>
            <person name="Ben Ali Gam Z."/>
            <person name="Labat M."/>
        </authorList>
    </citation>
    <scope>NUCLEOTIDE SEQUENCE</scope>
    <source>
        <strain evidence="2">F1F22</strain>
    </source>
</reference>
<dbReference type="Pfam" id="PF04055">
    <property type="entry name" value="Radical_SAM"/>
    <property type="match status" value="1"/>
</dbReference>
<dbReference type="InterPro" id="IPR018768">
    <property type="entry name" value="DUF2344"/>
</dbReference>
<dbReference type="InterPro" id="IPR007197">
    <property type="entry name" value="rSAM"/>
</dbReference>
<dbReference type="AlphaFoldDB" id="A0AAX3BFU5"/>
<dbReference type="InterPro" id="IPR058240">
    <property type="entry name" value="rSAM_sf"/>
</dbReference>
<organism evidence="2 3">
    <name type="scientific">Thermospira aquatica</name>
    <dbReference type="NCBI Taxonomy" id="2828656"/>
    <lineage>
        <taxon>Bacteria</taxon>
        <taxon>Pseudomonadati</taxon>
        <taxon>Spirochaetota</taxon>
        <taxon>Spirochaetia</taxon>
        <taxon>Brevinematales</taxon>
        <taxon>Thermospiraceae</taxon>
        <taxon>Thermospira</taxon>
    </lineage>
</organism>
<proteinExistence type="predicted"/>
<dbReference type="Gene3D" id="3.80.30.20">
    <property type="entry name" value="tm_1862 like domain"/>
    <property type="match status" value="1"/>
</dbReference>
<dbReference type="GO" id="GO:0003824">
    <property type="term" value="F:catalytic activity"/>
    <property type="evidence" value="ECO:0007669"/>
    <property type="project" value="InterPro"/>
</dbReference>
<dbReference type="PANTHER" id="PTHR42731:SF1">
    <property type="entry name" value="RADICAL SAM DOMAIN PROTEIN"/>
    <property type="match status" value="1"/>
</dbReference>
<protein>
    <submittedName>
        <fullName evidence="2">TIGR03960 family B12-binding radical SAM protein</fullName>
    </submittedName>
</protein>
<evidence type="ECO:0000313" key="2">
    <source>
        <dbReference type="EMBL" id="URA11164.1"/>
    </source>
</evidence>
<dbReference type="SMART" id="SM00729">
    <property type="entry name" value="Elp3"/>
    <property type="match status" value="1"/>
</dbReference>
<accession>A0AAX3BFU5</accession>
<gene>
    <name evidence="2" type="ORF">KDW03_05050</name>
</gene>
<dbReference type="NCBIfam" id="TIGR03960">
    <property type="entry name" value="rSAM_fuse_unch"/>
    <property type="match status" value="1"/>
</dbReference>
<dbReference type="Pfam" id="PF19864">
    <property type="entry name" value="Radical_SAM_N2"/>
    <property type="match status" value="1"/>
</dbReference>
<evidence type="ECO:0000259" key="1">
    <source>
        <dbReference type="SMART" id="SM00729"/>
    </source>
</evidence>
<dbReference type="PANTHER" id="PTHR42731">
    <property type="entry name" value="SLL1084 PROTEIN"/>
    <property type="match status" value="1"/>
</dbReference>
<sequence length="833" mass="94835">MVDFRFIEQHILPYVEKPARYTGGEVHSIQKSHKGRTTLALVYPDIYEIGISNLGIRILYDLVNRDERFVCERAYTPWLDMEDLLRKHRIPLYSLESKTPLAHFDVVGFSFQYELLYTNFLTVLDLAGIPFLSSERTEDHPLIIAGGPVTGNIEPVADFLDAVCVGDGETALLEMMEVLHNHPHASRKEILSMFADIPGVYVPSLYTLSKENGFVIPKGKPVIVRREPDLENIPFVTKQLIPNCQAIQDRAVVEVARGCTRGCRFCQAGVHYRPVRERSIATILQLSREVIRETGYREFSLISLSISDYSALADLLPLLHEQFSPHGISFSLPSLRLDSFTIDLAKSVQEIRKSGLTFAVEGATDEIRRAINKTVTTDNLCEVISIAQKLGWKSVKLYFMIGLPYTTPSEEVLGIQHLLESLSQKFPSITITASVAVFIPKPHTPFQWAGQMDPDEALSHFQNLIHIFRHKKKIQIRYNHPHLSFLEGVFSQGDRQLGQVIQLAWKRGARFDGWNDQIQIELWKSCFEELGIDPWMYLRPKNLDAPLPWQIIKTTSETFLKRENEKASQHIFSDDCRDRCSNQCEVCDFRIIRPRNAQEKQAMIDPHFLSNLSIDASPQAILRFSFEKKDLARYISPTDLEETLSRAVIRANLPVCYTQGFNPHFRFAFLWALPLGFESFMELAEVNIWQTLPPEEWIHRFNEVLPEGLKINGARTLLLGTPSLSQQAKNHLCTLQIEGPSLYPSLQHIPEDALVIKKTKSGEKALPIRKYLLHLESEKTTRVTFLLEDGGLRVQDVVEAVTGVPLPEMLRFSPTIVSRHLIQNGANIPLLDL</sequence>
<dbReference type="EMBL" id="CP073355">
    <property type="protein sequence ID" value="URA11164.1"/>
    <property type="molecule type" value="Genomic_DNA"/>
</dbReference>